<evidence type="ECO:0000313" key="6">
    <source>
        <dbReference type="EMBL" id="RXE58530.1"/>
    </source>
</evidence>
<keyword evidence="3 6" id="KW-0067">ATP-binding</keyword>
<dbReference type="InterPro" id="IPR027417">
    <property type="entry name" value="P-loop_NTPase"/>
</dbReference>
<dbReference type="InterPro" id="IPR003593">
    <property type="entry name" value="AAA+_ATPase"/>
</dbReference>
<gene>
    <name evidence="6" type="ORF">EFD62_11590</name>
</gene>
<keyword evidence="2" id="KW-0547">Nucleotide-binding</keyword>
<evidence type="ECO:0000259" key="5">
    <source>
        <dbReference type="PROSITE" id="PS50893"/>
    </source>
</evidence>
<dbReference type="Gene3D" id="3.40.50.300">
    <property type="entry name" value="P-loop containing nucleotide triphosphate hydrolases"/>
    <property type="match status" value="1"/>
</dbReference>
<dbReference type="RefSeq" id="WP_069194807.1">
    <property type="nucleotide sequence ID" value="NZ_RLII01000016.1"/>
</dbReference>
<dbReference type="PANTHER" id="PTHR42794:SF1">
    <property type="entry name" value="HEMIN IMPORT ATP-BINDING PROTEIN HMUV"/>
    <property type="match status" value="1"/>
</dbReference>
<reference evidence="7" key="1">
    <citation type="submission" date="2018-11" db="EMBL/GenBank/DDBJ databases">
        <title>Genome sequencing of a novel mesophilic and cellulolytic organism within the genus Hungateiclostridium.</title>
        <authorList>
            <person name="Rettenmaier R."/>
            <person name="Liebl W."/>
            <person name="Zverlov V."/>
        </authorList>
    </citation>
    <scope>NUCLEOTIDE SEQUENCE [LARGE SCALE GENOMIC DNA]</scope>
    <source>
        <strain evidence="7">N2K1</strain>
    </source>
</reference>
<dbReference type="InterPro" id="IPR017871">
    <property type="entry name" value="ABC_transporter-like_CS"/>
</dbReference>
<dbReference type="PANTHER" id="PTHR42794">
    <property type="entry name" value="HEMIN IMPORT ATP-BINDING PROTEIN HMUV"/>
    <property type="match status" value="1"/>
</dbReference>
<dbReference type="NCBIfam" id="NF010068">
    <property type="entry name" value="PRK13548.1"/>
    <property type="match status" value="1"/>
</dbReference>
<keyword evidence="1" id="KW-0813">Transport</keyword>
<dbReference type="PROSITE" id="PS50893">
    <property type="entry name" value="ABC_TRANSPORTER_2"/>
    <property type="match status" value="1"/>
</dbReference>
<evidence type="ECO:0000256" key="3">
    <source>
        <dbReference type="ARBA" id="ARBA00022840"/>
    </source>
</evidence>
<organism evidence="6 7">
    <name type="scientific">Acetivibrio mesophilus</name>
    <dbReference type="NCBI Taxonomy" id="2487273"/>
    <lineage>
        <taxon>Bacteria</taxon>
        <taxon>Bacillati</taxon>
        <taxon>Bacillota</taxon>
        <taxon>Clostridia</taxon>
        <taxon>Eubacteriales</taxon>
        <taxon>Oscillospiraceae</taxon>
        <taxon>Acetivibrio</taxon>
    </lineage>
</organism>
<feature type="domain" description="ABC transporter" evidence="5">
    <location>
        <begin position="9"/>
        <end position="244"/>
    </location>
</feature>
<name>A0A4Q0I2R1_9FIRM</name>
<protein>
    <submittedName>
        <fullName evidence="6">Heme ABC transporter ATP-binding protein</fullName>
    </submittedName>
</protein>
<accession>A0A4Q0I2R1</accession>
<evidence type="ECO:0000256" key="1">
    <source>
        <dbReference type="ARBA" id="ARBA00022448"/>
    </source>
</evidence>
<dbReference type="EMBL" id="RLII01000016">
    <property type="protein sequence ID" value="RXE58530.1"/>
    <property type="molecule type" value="Genomic_DNA"/>
</dbReference>
<comment type="caution">
    <text evidence="6">The sequence shown here is derived from an EMBL/GenBank/DDBJ whole genome shotgun (WGS) entry which is preliminary data.</text>
</comment>
<dbReference type="GO" id="GO:0005524">
    <property type="term" value="F:ATP binding"/>
    <property type="evidence" value="ECO:0007669"/>
    <property type="project" value="UniProtKB-KW"/>
</dbReference>
<keyword evidence="7" id="KW-1185">Reference proteome</keyword>
<dbReference type="AlphaFoldDB" id="A0A4Q0I2R1"/>
<dbReference type="GO" id="GO:0016887">
    <property type="term" value="F:ATP hydrolysis activity"/>
    <property type="evidence" value="ECO:0007669"/>
    <property type="project" value="InterPro"/>
</dbReference>
<dbReference type="CDD" id="cd03214">
    <property type="entry name" value="ABC_Iron-Siderophores_B12_Hemin"/>
    <property type="match status" value="1"/>
</dbReference>
<dbReference type="Proteomes" id="UP000289166">
    <property type="component" value="Unassembled WGS sequence"/>
</dbReference>
<dbReference type="OrthoDB" id="9799337at2"/>
<evidence type="ECO:0000256" key="4">
    <source>
        <dbReference type="ARBA" id="ARBA00022967"/>
    </source>
</evidence>
<dbReference type="PROSITE" id="PS00211">
    <property type="entry name" value="ABC_TRANSPORTER_1"/>
    <property type="match status" value="1"/>
</dbReference>
<evidence type="ECO:0000256" key="2">
    <source>
        <dbReference type="ARBA" id="ARBA00022741"/>
    </source>
</evidence>
<sequence>MGQDKAYSIEVRDIEVSFGSLNVLKGISLKMERGRFYGILGPNGSGKTTLLKSMARALRPQKGAVYVNGENVGRMKSRELSKRIACLHQSTDITCDYPVMDVVLMGRYPYVKRFQTEGEKDREIAKKAMIASNVWHLKDRRINEISGGERQRVFIARALVQETDIVLLDEPISHLDIQHQIEILDLAGTMTQEGKTIIAVLHDLNLASMYCDHLIMLKDGAIVAQGEPQKVLTEEIVKRVYGVKPFVIDGMNDNRPYILPVKKQRI</sequence>
<dbReference type="InterPro" id="IPR003439">
    <property type="entry name" value="ABC_transporter-like_ATP-bd"/>
</dbReference>
<dbReference type="Pfam" id="PF00005">
    <property type="entry name" value="ABC_tran"/>
    <property type="match status" value="1"/>
</dbReference>
<evidence type="ECO:0000313" key="7">
    <source>
        <dbReference type="Proteomes" id="UP000289166"/>
    </source>
</evidence>
<dbReference type="SUPFAM" id="SSF52540">
    <property type="entry name" value="P-loop containing nucleoside triphosphate hydrolases"/>
    <property type="match status" value="1"/>
</dbReference>
<keyword evidence="4" id="KW-1278">Translocase</keyword>
<dbReference type="FunFam" id="3.40.50.300:FF:000134">
    <property type="entry name" value="Iron-enterobactin ABC transporter ATP-binding protein"/>
    <property type="match status" value="1"/>
</dbReference>
<dbReference type="SMART" id="SM00382">
    <property type="entry name" value="AAA"/>
    <property type="match status" value="1"/>
</dbReference>
<proteinExistence type="predicted"/>